<dbReference type="InterPro" id="IPR052961">
    <property type="entry name" value="Oxido-Kinase-like_Enzymes"/>
</dbReference>
<evidence type="ECO:0000259" key="1">
    <source>
        <dbReference type="Pfam" id="PF01636"/>
    </source>
</evidence>
<dbReference type="GO" id="GO:0016301">
    <property type="term" value="F:kinase activity"/>
    <property type="evidence" value="ECO:0007669"/>
    <property type="project" value="UniProtKB-KW"/>
</dbReference>
<dbReference type="SUPFAM" id="SSF56112">
    <property type="entry name" value="Protein kinase-like (PK-like)"/>
    <property type="match status" value="1"/>
</dbReference>
<keyword evidence="2" id="KW-0808">Transferase</keyword>
<keyword evidence="2" id="KW-0418">Kinase</keyword>
<dbReference type="AlphaFoldDB" id="A0AAN6XVI6"/>
<name>A0AAN6XVI6_9PEZI</name>
<dbReference type="Proteomes" id="UP001301769">
    <property type="component" value="Unassembled WGS sequence"/>
</dbReference>
<feature type="domain" description="Aminoglycoside phosphotransferase" evidence="1">
    <location>
        <begin position="14"/>
        <end position="224"/>
    </location>
</feature>
<dbReference type="PANTHER" id="PTHR23020:SF41">
    <property type="entry name" value="AMINOGLYCOSIDE PHOSPHOTRANSFERASE DOMAIN-CONTAINING PROTEIN"/>
    <property type="match status" value="1"/>
</dbReference>
<reference evidence="2" key="2">
    <citation type="submission" date="2023-05" db="EMBL/GenBank/DDBJ databases">
        <authorList>
            <consortium name="Lawrence Berkeley National Laboratory"/>
            <person name="Steindorff A."/>
            <person name="Hensen N."/>
            <person name="Bonometti L."/>
            <person name="Westerberg I."/>
            <person name="Brannstrom I.O."/>
            <person name="Guillou S."/>
            <person name="Cros-Aarteil S."/>
            <person name="Calhoun S."/>
            <person name="Haridas S."/>
            <person name="Kuo A."/>
            <person name="Mondo S."/>
            <person name="Pangilinan J."/>
            <person name="Riley R."/>
            <person name="Labutti K."/>
            <person name="Andreopoulos B."/>
            <person name="Lipzen A."/>
            <person name="Chen C."/>
            <person name="Yanf M."/>
            <person name="Daum C."/>
            <person name="Ng V."/>
            <person name="Clum A."/>
            <person name="Ohm R."/>
            <person name="Martin F."/>
            <person name="Silar P."/>
            <person name="Natvig D."/>
            <person name="Lalanne C."/>
            <person name="Gautier V."/>
            <person name="Ament-Velasquez S.L."/>
            <person name="Kruys A."/>
            <person name="Hutchinson M.I."/>
            <person name="Powell A.J."/>
            <person name="Barry K."/>
            <person name="Miller A.N."/>
            <person name="Grigoriev I.V."/>
            <person name="Debuchy R."/>
            <person name="Gladieux P."/>
            <person name="Thoren M.H."/>
            <person name="Johannesson H."/>
        </authorList>
    </citation>
    <scope>NUCLEOTIDE SEQUENCE</scope>
    <source>
        <strain evidence="2">PSN293</strain>
    </source>
</reference>
<proteinExistence type="predicted"/>
<reference evidence="2" key="1">
    <citation type="journal article" date="2023" name="Mol. Phylogenet. Evol.">
        <title>Genome-scale phylogeny and comparative genomics of the fungal order Sordariales.</title>
        <authorList>
            <person name="Hensen N."/>
            <person name="Bonometti L."/>
            <person name="Westerberg I."/>
            <person name="Brannstrom I.O."/>
            <person name="Guillou S."/>
            <person name="Cros-Aarteil S."/>
            <person name="Calhoun S."/>
            <person name="Haridas S."/>
            <person name="Kuo A."/>
            <person name="Mondo S."/>
            <person name="Pangilinan J."/>
            <person name="Riley R."/>
            <person name="LaButti K."/>
            <person name="Andreopoulos B."/>
            <person name="Lipzen A."/>
            <person name="Chen C."/>
            <person name="Yan M."/>
            <person name="Daum C."/>
            <person name="Ng V."/>
            <person name="Clum A."/>
            <person name="Steindorff A."/>
            <person name="Ohm R.A."/>
            <person name="Martin F."/>
            <person name="Silar P."/>
            <person name="Natvig D.O."/>
            <person name="Lalanne C."/>
            <person name="Gautier V."/>
            <person name="Ament-Velasquez S.L."/>
            <person name="Kruys A."/>
            <person name="Hutchinson M.I."/>
            <person name="Powell A.J."/>
            <person name="Barry K."/>
            <person name="Miller A.N."/>
            <person name="Grigoriev I.V."/>
            <person name="Debuchy R."/>
            <person name="Gladieux P."/>
            <person name="Hiltunen Thoren M."/>
            <person name="Johannesson H."/>
        </authorList>
    </citation>
    <scope>NUCLEOTIDE SEQUENCE</scope>
    <source>
        <strain evidence="2">PSN293</strain>
    </source>
</reference>
<comment type="caution">
    <text evidence="2">The sequence shown here is derived from an EMBL/GenBank/DDBJ whole genome shotgun (WGS) entry which is preliminary data.</text>
</comment>
<dbReference type="PANTHER" id="PTHR23020">
    <property type="entry name" value="UNCHARACTERIZED NUCLEAR HORMONE RECEPTOR-RELATED"/>
    <property type="match status" value="1"/>
</dbReference>
<sequence>MPELIKLHPGLTVVYRAEAEFWHYLAPRLGMRFPQSYFSGSDTVSGQGLVILEDLSKGYSFGEPIEAWPADRVRAGVEQLALLHANTWGATNKDFPWMDATGGSGLHAVLLTLMSEGEWAARFADPATRPMGIPDYLVADRERMVRAFKTMWATHNPKFLAVAHGDPHIGNTFIDNETGLPGIIDWQSWMPNYSALHDVAYFIAGSLEIEDRRKYEVELLEHWLECLHKAGAPKFTKDDVWEDYRKHMMHGFAWCLTNPMMQPKNRIDAMSARHCAAIQDHQSLELLESLPGYVTEA</sequence>
<evidence type="ECO:0000313" key="2">
    <source>
        <dbReference type="EMBL" id="KAK4207401.1"/>
    </source>
</evidence>
<dbReference type="Gene3D" id="3.90.1200.10">
    <property type="match status" value="1"/>
</dbReference>
<organism evidence="2 3">
    <name type="scientific">Rhypophila decipiens</name>
    <dbReference type="NCBI Taxonomy" id="261697"/>
    <lineage>
        <taxon>Eukaryota</taxon>
        <taxon>Fungi</taxon>
        <taxon>Dikarya</taxon>
        <taxon>Ascomycota</taxon>
        <taxon>Pezizomycotina</taxon>
        <taxon>Sordariomycetes</taxon>
        <taxon>Sordariomycetidae</taxon>
        <taxon>Sordariales</taxon>
        <taxon>Naviculisporaceae</taxon>
        <taxon>Rhypophila</taxon>
    </lineage>
</organism>
<dbReference type="InterPro" id="IPR002575">
    <property type="entry name" value="Aminoglycoside_PTrfase"/>
</dbReference>
<accession>A0AAN6XVI6</accession>
<keyword evidence="3" id="KW-1185">Reference proteome</keyword>
<gene>
    <name evidence="2" type="ORF">QBC37DRAFT_433482</name>
</gene>
<dbReference type="Pfam" id="PF01636">
    <property type="entry name" value="APH"/>
    <property type="match status" value="1"/>
</dbReference>
<dbReference type="EMBL" id="MU858297">
    <property type="protein sequence ID" value="KAK4207401.1"/>
    <property type="molecule type" value="Genomic_DNA"/>
</dbReference>
<protein>
    <submittedName>
        <fullName evidence="2">Kinase-like domain-containing protein</fullName>
    </submittedName>
</protein>
<evidence type="ECO:0000313" key="3">
    <source>
        <dbReference type="Proteomes" id="UP001301769"/>
    </source>
</evidence>
<dbReference type="InterPro" id="IPR011009">
    <property type="entry name" value="Kinase-like_dom_sf"/>
</dbReference>